<dbReference type="Gene3D" id="3.30.70.2970">
    <property type="entry name" value="Protein of unknown function (DUF541), domain 2"/>
    <property type="match status" value="1"/>
</dbReference>
<protein>
    <submittedName>
        <fullName evidence="2">SIMPL domain-containing protein</fullName>
    </submittedName>
</protein>
<gene>
    <name evidence="2" type="ORF">PQR62_00290</name>
</gene>
<dbReference type="InterPro" id="IPR007497">
    <property type="entry name" value="SIMPL/DUF541"/>
</dbReference>
<organism evidence="2 3">
    <name type="scientific">Herbaspirillum lusitanum</name>
    <dbReference type="NCBI Taxonomy" id="213312"/>
    <lineage>
        <taxon>Bacteria</taxon>
        <taxon>Pseudomonadati</taxon>
        <taxon>Pseudomonadota</taxon>
        <taxon>Betaproteobacteria</taxon>
        <taxon>Burkholderiales</taxon>
        <taxon>Oxalobacteraceae</taxon>
        <taxon>Herbaspirillum</taxon>
    </lineage>
</organism>
<keyword evidence="3" id="KW-1185">Reference proteome</keyword>
<sequence length="254" mass="27385">MSMSRNLMLASVLVSASAAVHAQSALTNGAEVVVPATGEMSVPNDEAHATLQVEEQDKDKAVAASRVNQKMKQGMEILKRQDPQAVLKSYGYYTYAVYANEPATPSRNPKARQIVGWRVGQYVEMITGNLATLPKTIASVQSTLGLNGLHFGLSPATSKKLDASLIELTYKNLDERIGFIARAMHRSPSEAVVTTVDFEGSGNYVSEQVGAAPKAARMNAMADYAPSEQVVSEPSFEPGESTVTMRMVGKIRFK</sequence>
<dbReference type="Gene3D" id="3.30.110.170">
    <property type="entry name" value="Protein of unknown function (DUF541), domain 1"/>
    <property type="match status" value="1"/>
</dbReference>
<dbReference type="PANTHER" id="PTHR34387">
    <property type="entry name" value="SLR1258 PROTEIN"/>
    <property type="match status" value="1"/>
</dbReference>
<comment type="caution">
    <text evidence="2">The sequence shown here is derived from an EMBL/GenBank/DDBJ whole genome shotgun (WGS) entry which is preliminary data.</text>
</comment>
<evidence type="ECO:0000256" key="1">
    <source>
        <dbReference type="SAM" id="SignalP"/>
    </source>
</evidence>
<reference evidence="2 3" key="1">
    <citation type="journal article" date="2024" name="Chem. Sci.">
        <title>Discovery of megapolipeptins by genome mining of a Burkholderiales bacteria collection.</title>
        <authorList>
            <person name="Paulo B.S."/>
            <person name="Recchia M.J.J."/>
            <person name="Lee S."/>
            <person name="Fergusson C.H."/>
            <person name="Romanowski S.B."/>
            <person name="Hernandez A."/>
            <person name="Krull N."/>
            <person name="Liu D.Y."/>
            <person name="Cavanagh H."/>
            <person name="Bos A."/>
            <person name="Gray C.A."/>
            <person name="Murphy B.T."/>
            <person name="Linington R.G."/>
            <person name="Eustaquio A.S."/>
        </authorList>
    </citation>
    <scope>NUCLEOTIDE SEQUENCE [LARGE SCALE GENOMIC DNA]</scope>
    <source>
        <strain evidence="2 3">RL21-008-BIB-A</strain>
    </source>
</reference>
<keyword evidence="1" id="KW-0732">Signal</keyword>
<accession>A0ABW9A450</accession>
<feature type="signal peptide" evidence="1">
    <location>
        <begin position="1"/>
        <end position="22"/>
    </location>
</feature>
<dbReference type="Pfam" id="PF04402">
    <property type="entry name" value="SIMPL"/>
    <property type="match status" value="1"/>
</dbReference>
<feature type="chain" id="PRO_5047346322" evidence="1">
    <location>
        <begin position="23"/>
        <end position="254"/>
    </location>
</feature>
<dbReference type="RefSeq" id="WP_408153605.1">
    <property type="nucleotide sequence ID" value="NZ_JAQQFM010000001.1"/>
</dbReference>
<proteinExistence type="predicted"/>
<dbReference type="EMBL" id="JAQQFM010000001">
    <property type="protein sequence ID" value="MFL9922680.1"/>
    <property type="molecule type" value="Genomic_DNA"/>
</dbReference>
<evidence type="ECO:0000313" key="2">
    <source>
        <dbReference type="EMBL" id="MFL9922680.1"/>
    </source>
</evidence>
<dbReference type="PANTHER" id="PTHR34387:SF2">
    <property type="entry name" value="SLR1258 PROTEIN"/>
    <property type="match status" value="1"/>
</dbReference>
<name>A0ABW9A450_9BURK</name>
<dbReference type="Proteomes" id="UP001629246">
    <property type="component" value="Unassembled WGS sequence"/>
</dbReference>
<evidence type="ECO:0000313" key="3">
    <source>
        <dbReference type="Proteomes" id="UP001629246"/>
    </source>
</evidence>
<dbReference type="InterPro" id="IPR052022">
    <property type="entry name" value="26kDa_periplasmic_antigen"/>
</dbReference>